<dbReference type="SMART" id="SM00283">
    <property type="entry name" value="MA"/>
    <property type="match status" value="1"/>
</dbReference>
<keyword evidence="2" id="KW-1003">Cell membrane</keyword>
<evidence type="ECO:0000313" key="16">
    <source>
        <dbReference type="Proteomes" id="UP001596250"/>
    </source>
</evidence>
<comment type="caution">
    <text evidence="15">The sequence shown here is derived from an EMBL/GenBank/DDBJ whole genome shotgun (WGS) entry which is preliminary data.</text>
</comment>
<keyword evidence="10" id="KW-0175">Coiled coil</keyword>
<dbReference type="PROSITE" id="PS50885">
    <property type="entry name" value="HAMP"/>
    <property type="match status" value="1"/>
</dbReference>
<keyword evidence="3" id="KW-0145">Chemotaxis</keyword>
<keyword evidence="5 12" id="KW-1133">Transmembrane helix</keyword>
<feature type="coiled-coil region" evidence="10">
    <location>
        <begin position="629"/>
        <end position="656"/>
    </location>
</feature>
<sequence>MGKKKEVLKKEKKEKRVKSDKLKDKNNFGGVDSFFNRLKSTIHYNPSRSVGMKLFLFFFISTVVIVSFVGWSAYSSSKNIITDEVSVFSHQNVIQVREKLDMIYENLDAQSIQFTTDDNLSSMISSTLQASNGASYDYFVAKNNLSERLSKIEFGDDRIESISLFDNSGNMIANTEGIGEIENASERDWFVQAVEAGGRGYWVPTDPQGLLKQDGNPTFGISRQVKNYTTGSALGVVLIEIKMNAISEYLEPLDMGEGGMKYVLDNDLNLIYSTDGEGYAEKTSLEIAGEGKLSDSVVSEDASGNEVLLLYDQSPINNWVVAATVKISELTKSTSGIANVTIGMIIFSAVIAIVISFVMVRFIAQPLIELRNLMNEGAKGNLTVRVNTKRKDEIGELSRGFNQMMEQITLLVKQTNASATEVLQTAEHLSEVSKNTAISSKEISLATEQIAEGASTLAVEAEKGNEITAGITEQMNKVVDSNEEMGVAAQDVQKASEQGIVQMGQLIEKTNQTEEMTRSMVSKVEQLQESTASIRKVLDLLQNMTKQINILSLNATIEAARAGAAGKGFMVVADEIRKMADQSRQNIDMVGEITEKIQQEMQETVETLADAYPLYKEQMTAVKEASSIFDNVQEQMQQFVQRLDDTTQNIESLSRSQAVLSEAMSSVSAVSEESSATSEEVASLAGQQQHASEGLVDLADRLEKLSKELQQSLNQFRTE</sequence>
<accession>A0ABW1IVM4</accession>
<evidence type="ECO:0000256" key="2">
    <source>
        <dbReference type="ARBA" id="ARBA00022475"/>
    </source>
</evidence>
<keyword evidence="6 12" id="KW-0472">Membrane</keyword>
<dbReference type="Pfam" id="PF02743">
    <property type="entry name" value="dCache_1"/>
    <property type="match status" value="1"/>
</dbReference>
<feature type="domain" description="HAMP" evidence="14">
    <location>
        <begin position="361"/>
        <end position="413"/>
    </location>
</feature>
<feature type="transmembrane region" description="Helical" evidence="12">
    <location>
        <begin position="54"/>
        <end position="74"/>
    </location>
</feature>
<dbReference type="PANTHER" id="PTHR32089:SF112">
    <property type="entry name" value="LYSOZYME-LIKE PROTEIN-RELATED"/>
    <property type="match status" value="1"/>
</dbReference>
<organism evidence="15 16">
    <name type="scientific">Marinicrinis lubricantis</name>
    <dbReference type="NCBI Taxonomy" id="2086470"/>
    <lineage>
        <taxon>Bacteria</taxon>
        <taxon>Bacillati</taxon>
        <taxon>Bacillota</taxon>
        <taxon>Bacilli</taxon>
        <taxon>Bacillales</taxon>
        <taxon>Paenibacillaceae</taxon>
    </lineage>
</organism>
<evidence type="ECO:0000256" key="7">
    <source>
        <dbReference type="ARBA" id="ARBA00023224"/>
    </source>
</evidence>
<evidence type="ECO:0000256" key="4">
    <source>
        <dbReference type="ARBA" id="ARBA00022692"/>
    </source>
</evidence>
<dbReference type="Gene3D" id="1.10.287.950">
    <property type="entry name" value="Methyl-accepting chemotaxis protein"/>
    <property type="match status" value="1"/>
</dbReference>
<dbReference type="Pfam" id="PF00672">
    <property type="entry name" value="HAMP"/>
    <property type="match status" value="1"/>
</dbReference>
<dbReference type="PROSITE" id="PS50111">
    <property type="entry name" value="CHEMOTAXIS_TRANSDUC_2"/>
    <property type="match status" value="1"/>
</dbReference>
<dbReference type="RefSeq" id="WP_379896749.1">
    <property type="nucleotide sequence ID" value="NZ_CBCSCT010000002.1"/>
</dbReference>
<dbReference type="InterPro" id="IPR033479">
    <property type="entry name" value="dCache_1"/>
</dbReference>
<dbReference type="Gene3D" id="3.30.450.20">
    <property type="entry name" value="PAS domain"/>
    <property type="match status" value="1"/>
</dbReference>
<feature type="region of interest" description="Disordered" evidence="11">
    <location>
        <begin position="1"/>
        <end position="21"/>
    </location>
</feature>
<evidence type="ECO:0000256" key="10">
    <source>
        <dbReference type="SAM" id="Coils"/>
    </source>
</evidence>
<feature type="compositionally biased region" description="Basic and acidic residues" evidence="11">
    <location>
        <begin position="1"/>
        <end position="11"/>
    </location>
</feature>
<feature type="transmembrane region" description="Helical" evidence="12">
    <location>
        <begin position="342"/>
        <end position="364"/>
    </location>
</feature>
<keyword evidence="7 9" id="KW-0807">Transducer</keyword>
<reference evidence="16" key="1">
    <citation type="journal article" date="2019" name="Int. J. Syst. Evol. Microbiol.">
        <title>The Global Catalogue of Microorganisms (GCM) 10K type strain sequencing project: providing services to taxonomists for standard genome sequencing and annotation.</title>
        <authorList>
            <consortium name="The Broad Institute Genomics Platform"/>
            <consortium name="The Broad Institute Genome Sequencing Center for Infectious Disease"/>
            <person name="Wu L."/>
            <person name="Ma J."/>
        </authorList>
    </citation>
    <scope>NUCLEOTIDE SEQUENCE [LARGE SCALE GENOMIC DNA]</scope>
    <source>
        <strain evidence="16">CCM 8749</strain>
    </source>
</reference>
<keyword evidence="4 12" id="KW-0812">Transmembrane</keyword>
<dbReference type="Gene3D" id="6.10.340.10">
    <property type="match status" value="1"/>
</dbReference>
<feature type="region of interest" description="Disordered" evidence="11">
    <location>
        <begin position="670"/>
        <end position="692"/>
    </location>
</feature>
<evidence type="ECO:0000313" key="15">
    <source>
        <dbReference type="EMBL" id="MFC5989178.1"/>
    </source>
</evidence>
<evidence type="ECO:0000256" key="8">
    <source>
        <dbReference type="ARBA" id="ARBA00029447"/>
    </source>
</evidence>
<feature type="compositionally biased region" description="Low complexity" evidence="11">
    <location>
        <begin position="670"/>
        <end position="685"/>
    </location>
</feature>
<keyword evidence="16" id="KW-1185">Reference proteome</keyword>
<evidence type="ECO:0000256" key="6">
    <source>
        <dbReference type="ARBA" id="ARBA00023136"/>
    </source>
</evidence>
<evidence type="ECO:0000259" key="13">
    <source>
        <dbReference type="PROSITE" id="PS50111"/>
    </source>
</evidence>
<evidence type="ECO:0000256" key="5">
    <source>
        <dbReference type="ARBA" id="ARBA00022989"/>
    </source>
</evidence>
<comment type="similarity">
    <text evidence="8">Belongs to the methyl-accepting chemotaxis (MCP) protein family.</text>
</comment>
<dbReference type="CDD" id="cd18774">
    <property type="entry name" value="PDC2_HK_sensor"/>
    <property type="match status" value="1"/>
</dbReference>
<dbReference type="SUPFAM" id="SSF58104">
    <property type="entry name" value="Methyl-accepting chemotaxis protein (MCP) signaling domain"/>
    <property type="match status" value="1"/>
</dbReference>
<dbReference type="EMBL" id="JBHSQV010000187">
    <property type="protein sequence ID" value="MFC5989178.1"/>
    <property type="molecule type" value="Genomic_DNA"/>
</dbReference>
<dbReference type="Proteomes" id="UP001596250">
    <property type="component" value="Unassembled WGS sequence"/>
</dbReference>
<evidence type="ECO:0000256" key="3">
    <source>
        <dbReference type="ARBA" id="ARBA00022500"/>
    </source>
</evidence>
<dbReference type="PANTHER" id="PTHR32089">
    <property type="entry name" value="METHYL-ACCEPTING CHEMOTAXIS PROTEIN MCPB"/>
    <property type="match status" value="1"/>
</dbReference>
<dbReference type="InterPro" id="IPR003660">
    <property type="entry name" value="HAMP_dom"/>
</dbReference>
<dbReference type="CDD" id="cd06225">
    <property type="entry name" value="HAMP"/>
    <property type="match status" value="1"/>
</dbReference>
<gene>
    <name evidence="15" type="ORF">ACFPXP_22460</name>
</gene>
<dbReference type="InterPro" id="IPR004089">
    <property type="entry name" value="MCPsignal_dom"/>
</dbReference>
<evidence type="ECO:0000256" key="1">
    <source>
        <dbReference type="ARBA" id="ARBA00004651"/>
    </source>
</evidence>
<evidence type="ECO:0000256" key="9">
    <source>
        <dbReference type="PROSITE-ProRule" id="PRU00284"/>
    </source>
</evidence>
<evidence type="ECO:0000256" key="11">
    <source>
        <dbReference type="SAM" id="MobiDB-lite"/>
    </source>
</evidence>
<dbReference type="Pfam" id="PF00015">
    <property type="entry name" value="MCPsignal"/>
    <property type="match status" value="1"/>
</dbReference>
<proteinExistence type="inferred from homology"/>
<evidence type="ECO:0000259" key="14">
    <source>
        <dbReference type="PROSITE" id="PS50885"/>
    </source>
</evidence>
<feature type="domain" description="Methyl-accepting transducer" evidence="13">
    <location>
        <begin position="432"/>
        <end position="682"/>
    </location>
</feature>
<comment type="subcellular location">
    <subcellularLocation>
        <location evidence="1">Cell membrane</location>
        <topology evidence="1">Multi-pass membrane protein</topology>
    </subcellularLocation>
</comment>
<protein>
    <submittedName>
        <fullName evidence="15">Methyl-accepting chemotaxis protein</fullName>
    </submittedName>
</protein>
<dbReference type="SMART" id="SM00304">
    <property type="entry name" value="HAMP"/>
    <property type="match status" value="1"/>
</dbReference>
<name>A0ABW1IVM4_9BACL</name>
<evidence type="ECO:0000256" key="12">
    <source>
        <dbReference type="SAM" id="Phobius"/>
    </source>
</evidence>